<evidence type="ECO:0000256" key="1">
    <source>
        <dbReference type="ARBA" id="ARBA00004370"/>
    </source>
</evidence>
<evidence type="ECO:0000256" key="6">
    <source>
        <dbReference type="ARBA" id="ARBA00022692"/>
    </source>
</evidence>
<reference evidence="16 17" key="1">
    <citation type="journal article" date="2018" name="Gigascience">
        <title>Genomes of trombidid mites reveal novel predicted allergens and laterally-transferred genes associated with secondary metabolism.</title>
        <authorList>
            <person name="Dong X."/>
            <person name="Chaisiri K."/>
            <person name="Xia D."/>
            <person name="Armstrong S.D."/>
            <person name="Fang Y."/>
            <person name="Donnelly M.J."/>
            <person name="Kadowaki T."/>
            <person name="McGarry J.W."/>
            <person name="Darby A.C."/>
            <person name="Makepeace B.L."/>
        </authorList>
    </citation>
    <scope>NUCLEOTIDE SEQUENCE [LARGE SCALE GENOMIC DNA]</scope>
    <source>
        <strain evidence="16">UoL-UT</strain>
    </source>
</reference>
<dbReference type="VEuPathDB" id="VectorBase:LDEU007226"/>
<dbReference type="GO" id="GO:0016020">
    <property type="term" value="C:membrane"/>
    <property type="evidence" value="ECO:0007669"/>
    <property type="project" value="UniProtKB-SubCell"/>
</dbReference>
<evidence type="ECO:0000313" key="16">
    <source>
        <dbReference type="EMBL" id="RWS24814.1"/>
    </source>
</evidence>
<evidence type="ECO:0000256" key="13">
    <source>
        <dbReference type="ARBA" id="ARBA00025707"/>
    </source>
</evidence>
<evidence type="ECO:0000256" key="10">
    <source>
        <dbReference type="ARBA" id="ARBA00023209"/>
    </source>
</evidence>
<keyword evidence="8" id="KW-0443">Lipid metabolism</keyword>
<dbReference type="PANTHER" id="PTHR23063">
    <property type="entry name" value="PHOSPHOLIPID ACYLTRANSFERASE"/>
    <property type="match status" value="1"/>
</dbReference>
<dbReference type="EMBL" id="NCKV01004370">
    <property type="protein sequence ID" value="RWS24814.1"/>
    <property type="molecule type" value="Genomic_DNA"/>
</dbReference>
<comment type="pathway">
    <text evidence="2">Lipid metabolism.</text>
</comment>
<keyword evidence="6 14" id="KW-0812">Transmembrane</keyword>
<comment type="subcellular location">
    <subcellularLocation>
        <location evidence="1">Membrane</location>
    </subcellularLocation>
</comment>
<keyword evidence="5 16" id="KW-0808">Transferase</keyword>
<dbReference type="InterPro" id="IPR002123">
    <property type="entry name" value="Plipid/glycerol_acylTrfase"/>
</dbReference>
<evidence type="ECO:0000256" key="14">
    <source>
        <dbReference type="SAM" id="Phobius"/>
    </source>
</evidence>
<keyword evidence="7 14" id="KW-1133">Transmembrane helix</keyword>
<sequence length="425" mass="48863">MILAYFCRQTIDKKERKTRLRRLRSIALDSSDEEKEEVNTNNESNTFLNNISKGIIRYKSLDEESKTEFGLSDIYLFIRSGVNAIIDDEVTKRFSAEELQTWNLMTRTNKNYQFVSFRLTALWLCGWLFRFGILFPIRFIIFTVGMLYLIVTCAAVGSLSEGKLKRALYKHTSITAFRILARGVSAVINFHNQEYKPKTGSLCVANHTSPIDVVFLHCDNAYALVGQLQGGYLGLMERALMRATSHVFFDRFEVRDRQLVSTRIKAHVRDPDKLPILIFPEGTCINNSAVMMFKKGSFEVVDLVYPVAVKYNNIFGDSFWDSSKYGFFTYLLMMMSSWAIVLDIWYLPPMARNDDENAVEFANRVKAAIAKQGGLVDLEWDGQLKRQKVKPDLKAKVQSIYSLFIQKESQLDALSQCQRFLNLLC</sequence>
<evidence type="ECO:0000256" key="3">
    <source>
        <dbReference type="ARBA" id="ARBA00008655"/>
    </source>
</evidence>
<feature type="transmembrane region" description="Helical" evidence="14">
    <location>
        <begin position="115"/>
        <end position="133"/>
    </location>
</feature>
<organism evidence="16 17">
    <name type="scientific">Leptotrombidium deliense</name>
    <dbReference type="NCBI Taxonomy" id="299467"/>
    <lineage>
        <taxon>Eukaryota</taxon>
        <taxon>Metazoa</taxon>
        <taxon>Ecdysozoa</taxon>
        <taxon>Arthropoda</taxon>
        <taxon>Chelicerata</taxon>
        <taxon>Arachnida</taxon>
        <taxon>Acari</taxon>
        <taxon>Acariformes</taxon>
        <taxon>Trombidiformes</taxon>
        <taxon>Prostigmata</taxon>
        <taxon>Anystina</taxon>
        <taxon>Parasitengona</taxon>
        <taxon>Trombiculoidea</taxon>
        <taxon>Trombiculidae</taxon>
        <taxon>Leptotrombidium</taxon>
    </lineage>
</organism>
<dbReference type="SMART" id="SM00563">
    <property type="entry name" value="PlsC"/>
    <property type="match status" value="1"/>
</dbReference>
<feature type="transmembrane region" description="Helical" evidence="14">
    <location>
        <begin position="327"/>
        <end position="347"/>
    </location>
</feature>
<dbReference type="GO" id="GO:0019432">
    <property type="term" value="P:triglyceride biosynthetic process"/>
    <property type="evidence" value="ECO:0007669"/>
    <property type="project" value="TreeGrafter"/>
</dbReference>
<dbReference type="AlphaFoldDB" id="A0A443SBG6"/>
<comment type="pathway">
    <text evidence="13">Phospholipid metabolism.</text>
</comment>
<dbReference type="OrthoDB" id="10051137at2759"/>
<dbReference type="Proteomes" id="UP000288716">
    <property type="component" value="Unassembled WGS sequence"/>
</dbReference>
<comment type="caution">
    <text evidence="16">The sequence shown here is derived from an EMBL/GenBank/DDBJ whole genome shotgun (WGS) entry which is preliminary data.</text>
</comment>
<dbReference type="STRING" id="299467.A0A443SBG6"/>
<feature type="domain" description="Phospholipid/glycerol acyltransferase" evidence="15">
    <location>
        <begin position="201"/>
        <end position="312"/>
    </location>
</feature>
<dbReference type="InterPro" id="IPR045252">
    <property type="entry name" value="LPCAT1-like"/>
</dbReference>
<evidence type="ECO:0000256" key="11">
    <source>
        <dbReference type="ARBA" id="ARBA00023264"/>
    </source>
</evidence>
<keyword evidence="4" id="KW-0444">Lipid biosynthesis</keyword>
<keyword evidence="12 16" id="KW-0012">Acyltransferase</keyword>
<evidence type="ECO:0000256" key="7">
    <source>
        <dbReference type="ARBA" id="ARBA00022989"/>
    </source>
</evidence>
<evidence type="ECO:0000256" key="8">
    <source>
        <dbReference type="ARBA" id="ARBA00023098"/>
    </source>
</evidence>
<evidence type="ECO:0000256" key="12">
    <source>
        <dbReference type="ARBA" id="ARBA00023315"/>
    </source>
</evidence>
<dbReference type="Pfam" id="PF01553">
    <property type="entry name" value="Acyltransferase"/>
    <property type="match status" value="1"/>
</dbReference>
<protein>
    <submittedName>
        <fullName evidence="16">Glycerol-3-phosphate acyltransferase 4-like protein</fullName>
    </submittedName>
</protein>
<keyword evidence="10" id="KW-0594">Phospholipid biosynthesis</keyword>
<proteinExistence type="inferred from homology"/>
<evidence type="ECO:0000256" key="4">
    <source>
        <dbReference type="ARBA" id="ARBA00022516"/>
    </source>
</evidence>
<dbReference type="SUPFAM" id="SSF69593">
    <property type="entry name" value="Glycerol-3-phosphate (1)-acyltransferase"/>
    <property type="match status" value="1"/>
</dbReference>
<evidence type="ECO:0000313" key="17">
    <source>
        <dbReference type="Proteomes" id="UP000288716"/>
    </source>
</evidence>
<keyword evidence="9 14" id="KW-0472">Membrane</keyword>
<name>A0A443SBG6_9ACAR</name>
<keyword evidence="17" id="KW-1185">Reference proteome</keyword>
<evidence type="ECO:0000256" key="9">
    <source>
        <dbReference type="ARBA" id="ARBA00023136"/>
    </source>
</evidence>
<dbReference type="GO" id="GO:0008654">
    <property type="term" value="P:phospholipid biosynthetic process"/>
    <property type="evidence" value="ECO:0007669"/>
    <property type="project" value="UniProtKB-KW"/>
</dbReference>
<comment type="similarity">
    <text evidence="3">Belongs to the 1-acyl-sn-glycerol-3-phosphate acyltransferase family.</text>
</comment>
<keyword evidence="11" id="KW-1208">Phospholipid metabolism</keyword>
<dbReference type="PANTHER" id="PTHR23063:SF2">
    <property type="entry name" value="GLYCEROL-3-PHOSPHATE ACYLTRANSFERASE 4, ISOFORM D-RELATED"/>
    <property type="match status" value="1"/>
</dbReference>
<dbReference type="GO" id="GO:0004366">
    <property type="term" value="F:glycerol-3-phosphate O-acyltransferase activity"/>
    <property type="evidence" value="ECO:0007669"/>
    <property type="project" value="TreeGrafter"/>
</dbReference>
<evidence type="ECO:0000259" key="15">
    <source>
        <dbReference type="SMART" id="SM00563"/>
    </source>
</evidence>
<evidence type="ECO:0000256" key="5">
    <source>
        <dbReference type="ARBA" id="ARBA00022679"/>
    </source>
</evidence>
<feature type="transmembrane region" description="Helical" evidence="14">
    <location>
        <begin position="139"/>
        <end position="160"/>
    </location>
</feature>
<evidence type="ECO:0000256" key="2">
    <source>
        <dbReference type="ARBA" id="ARBA00005189"/>
    </source>
</evidence>
<dbReference type="GO" id="GO:0005783">
    <property type="term" value="C:endoplasmic reticulum"/>
    <property type="evidence" value="ECO:0007669"/>
    <property type="project" value="TreeGrafter"/>
</dbReference>
<accession>A0A443SBG6</accession>
<gene>
    <name evidence="16" type="ORF">B4U80_04016</name>
</gene>
<dbReference type="CDD" id="cd07991">
    <property type="entry name" value="LPLAT_LPCAT1-like"/>
    <property type="match status" value="1"/>
</dbReference>